<sequence>MAIATSMVLDDYDDILGQILLRLTFATSLVHAALVCRRWLHIVSHPAFLRRFCDLNPPPLLGLYVHTKDLQLPKFMPMPDLPNELTHIVHRAISALDSYPPETNVSISSCLKGRLIDTGILLITQRHWRRILCDGSPPVVADGFIGSIEVASLSVDLVQFWKSCSH</sequence>
<proteinExistence type="predicted"/>
<dbReference type="SUPFAM" id="SSF81383">
    <property type="entry name" value="F-box domain"/>
    <property type="match status" value="1"/>
</dbReference>
<dbReference type="InterPro" id="IPR036047">
    <property type="entry name" value="F-box-like_dom_sf"/>
</dbReference>
<reference evidence="2" key="2">
    <citation type="submission" date="2021-12" db="EMBL/GenBank/DDBJ databases">
        <title>Resequencing data analysis of finger millet.</title>
        <authorList>
            <person name="Hatakeyama M."/>
            <person name="Aluri S."/>
            <person name="Balachadran M.T."/>
            <person name="Sivarajan S.R."/>
            <person name="Poveda L."/>
            <person name="Shimizu-Inatsugi R."/>
            <person name="Schlapbach R."/>
            <person name="Sreeman S.M."/>
            <person name="Shimizu K.K."/>
        </authorList>
    </citation>
    <scope>NUCLEOTIDE SEQUENCE</scope>
</reference>
<organism evidence="2 3">
    <name type="scientific">Eleusine coracana subsp. coracana</name>
    <dbReference type="NCBI Taxonomy" id="191504"/>
    <lineage>
        <taxon>Eukaryota</taxon>
        <taxon>Viridiplantae</taxon>
        <taxon>Streptophyta</taxon>
        <taxon>Embryophyta</taxon>
        <taxon>Tracheophyta</taxon>
        <taxon>Spermatophyta</taxon>
        <taxon>Magnoliopsida</taxon>
        <taxon>Liliopsida</taxon>
        <taxon>Poales</taxon>
        <taxon>Poaceae</taxon>
        <taxon>PACMAD clade</taxon>
        <taxon>Chloridoideae</taxon>
        <taxon>Cynodonteae</taxon>
        <taxon>Eleusininae</taxon>
        <taxon>Eleusine</taxon>
    </lineage>
</organism>
<protein>
    <recommendedName>
        <fullName evidence="1">F-box domain-containing protein</fullName>
    </recommendedName>
</protein>
<name>A0AAV5BZK6_ELECO</name>
<dbReference type="EMBL" id="BQKI01000003">
    <property type="protein sequence ID" value="GJM90927.1"/>
    <property type="molecule type" value="Genomic_DNA"/>
</dbReference>
<comment type="caution">
    <text evidence="2">The sequence shown here is derived from an EMBL/GenBank/DDBJ whole genome shotgun (WGS) entry which is preliminary data.</text>
</comment>
<evidence type="ECO:0000313" key="3">
    <source>
        <dbReference type="Proteomes" id="UP001054889"/>
    </source>
</evidence>
<evidence type="ECO:0000313" key="2">
    <source>
        <dbReference type="EMBL" id="GJM90927.1"/>
    </source>
</evidence>
<dbReference type="Proteomes" id="UP001054889">
    <property type="component" value="Unassembled WGS sequence"/>
</dbReference>
<dbReference type="PANTHER" id="PTHR33207">
    <property type="entry name" value="F-BOX DOMAIN CONTAINING PROTEIN-RELATED"/>
    <property type="match status" value="1"/>
</dbReference>
<gene>
    <name evidence="2" type="primary">ga07254</name>
    <name evidence="2" type="ORF">PR202_ga07254</name>
</gene>
<reference evidence="2" key="1">
    <citation type="journal article" date="2018" name="DNA Res.">
        <title>Multiple hybrid de novo genome assembly of finger millet, an orphan allotetraploid crop.</title>
        <authorList>
            <person name="Hatakeyama M."/>
            <person name="Aluri S."/>
            <person name="Balachadran M.T."/>
            <person name="Sivarajan S.R."/>
            <person name="Patrignani A."/>
            <person name="Gruter S."/>
            <person name="Poveda L."/>
            <person name="Shimizu-Inatsugi R."/>
            <person name="Baeten J."/>
            <person name="Francoijs K.J."/>
            <person name="Nataraja K.N."/>
            <person name="Reddy Y.A.N."/>
            <person name="Phadnis S."/>
            <person name="Ravikumar R.L."/>
            <person name="Schlapbach R."/>
            <person name="Sreeman S.M."/>
            <person name="Shimizu K.K."/>
        </authorList>
    </citation>
    <scope>NUCLEOTIDE SEQUENCE</scope>
</reference>
<feature type="domain" description="F-box" evidence="1">
    <location>
        <begin position="13"/>
        <end position="53"/>
    </location>
</feature>
<evidence type="ECO:0000259" key="1">
    <source>
        <dbReference type="Pfam" id="PF12937"/>
    </source>
</evidence>
<accession>A0AAV5BZK6</accession>
<dbReference type="Pfam" id="PF12937">
    <property type="entry name" value="F-box-like"/>
    <property type="match status" value="1"/>
</dbReference>
<keyword evidence="3" id="KW-1185">Reference proteome</keyword>
<dbReference type="AlphaFoldDB" id="A0AAV5BZK6"/>
<dbReference type="InterPro" id="IPR001810">
    <property type="entry name" value="F-box_dom"/>
</dbReference>
<dbReference type="Gene3D" id="1.20.1280.50">
    <property type="match status" value="1"/>
</dbReference>